<keyword evidence="4" id="KW-1185">Reference proteome</keyword>
<dbReference type="PANTHER" id="PTHR37543:SF1">
    <property type="entry name" value="CCCH ZINC FINGER DNA BINDING PROTEIN (AFU_ORTHOLOGUE AFUA_5G12760)"/>
    <property type="match status" value="1"/>
</dbReference>
<dbReference type="Pfam" id="PF25540">
    <property type="entry name" value="DUF7923"/>
    <property type="match status" value="1"/>
</dbReference>
<dbReference type="InterPro" id="IPR000571">
    <property type="entry name" value="Znf_CCCH"/>
</dbReference>
<dbReference type="Proteomes" id="UP000785200">
    <property type="component" value="Unassembled WGS sequence"/>
</dbReference>
<keyword evidence="1" id="KW-0863">Zinc-finger</keyword>
<dbReference type="OrthoDB" id="3512845at2759"/>
<dbReference type="EMBL" id="VNKQ01000009">
    <property type="protein sequence ID" value="KAG0648753.1"/>
    <property type="molecule type" value="Genomic_DNA"/>
</dbReference>
<keyword evidence="1" id="KW-0479">Metal-binding</keyword>
<protein>
    <recommendedName>
        <fullName evidence="2">C3H1-type domain-containing protein</fullName>
    </recommendedName>
</protein>
<keyword evidence="1" id="KW-0862">Zinc</keyword>
<feature type="zinc finger region" description="C3H1-type" evidence="1">
    <location>
        <begin position="397"/>
        <end position="425"/>
    </location>
</feature>
<name>A0A9P6VJC9_9HELO</name>
<dbReference type="AlphaFoldDB" id="A0A9P6VJC9"/>
<dbReference type="PROSITE" id="PS50103">
    <property type="entry name" value="ZF_C3H1"/>
    <property type="match status" value="1"/>
</dbReference>
<dbReference type="GO" id="GO:0008270">
    <property type="term" value="F:zinc ion binding"/>
    <property type="evidence" value="ECO:0007669"/>
    <property type="project" value="UniProtKB-KW"/>
</dbReference>
<dbReference type="PANTHER" id="PTHR37543">
    <property type="entry name" value="CCCH ZINC FINGER DNA BINDING PROTEIN (AFU_ORTHOLOGUE AFUA_5G12760)"/>
    <property type="match status" value="1"/>
</dbReference>
<accession>A0A9P6VJC9</accession>
<evidence type="ECO:0000256" key="1">
    <source>
        <dbReference type="PROSITE-ProRule" id="PRU00723"/>
    </source>
</evidence>
<comment type="caution">
    <text evidence="3">The sequence shown here is derived from an EMBL/GenBank/DDBJ whole genome shotgun (WGS) entry which is preliminary data.</text>
</comment>
<dbReference type="Pfam" id="PF25543">
    <property type="entry name" value="zf-CCCH_tandem"/>
    <property type="match status" value="1"/>
</dbReference>
<evidence type="ECO:0000313" key="3">
    <source>
        <dbReference type="EMBL" id="KAG0648753.1"/>
    </source>
</evidence>
<organism evidence="3 4">
    <name type="scientific">Hyphodiscus hymeniophilus</name>
    <dbReference type="NCBI Taxonomy" id="353542"/>
    <lineage>
        <taxon>Eukaryota</taxon>
        <taxon>Fungi</taxon>
        <taxon>Dikarya</taxon>
        <taxon>Ascomycota</taxon>
        <taxon>Pezizomycotina</taxon>
        <taxon>Leotiomycetes</taxon>
        <taxon>Helotiales</taxon>
        <taxon>Hyphodiscaceae</taxon>
        <taxon>Hyphodiscus</taxon>
    </lineage>
</organism>
<dbReference type="InterPro" id="IPR057654">
    <property type="entry name" value="Znf-CCCH_tandem"/>
</dbReference>
<evidence type="ECO:0000313" key="4">
    <source>
        <dbReference type="Proteomes" id="UP000785200"/>
    </source>
</evidence>
<dbReference type="InterPro" id="IPR057683">
    <property type="entry name" value="DUF7923"/>
</dbReference>
<evidence type="ECO:0000259" key="2">
    <source>
        <dbReference type="PROSITE" id="PS50103"/>
    </source>
</evidence>
<gene>
    <name evidence="3" type="ORF">D0Z07_4766</name>
</gene>
<feature type="domain" description="C3H1-type" evidence="2">
    <location>
        <begin position="397"/>
        <end position="425"/>
    </location>
</feature>
<sequence length="507" mass="57235">MAHLDFPARWQQLEVHKDLSNALIRDLLAHYTEREAVLVNENALLRAELKNVQLDLDDSMKSRRECAYSESKFLYHEHLFTDHVLLERKCLLTLCSSTVQKELSLANQTIDRYDINYDLFINRNPYVIVLIDGDGMLFHENLIHKGIEGGKEAANALRDIILEQCHELANEMEVVAKVCANVTGLSKAMRHDGSLQNIDDLRDFTLGFTQGRASFDFVDVGHGKERADSKIKECMRWHLRNHNCKQILLGISHDAGYAPFLEEVVNTGEDRNRVTIIEGPPIVRELSAINLQILPLKTIFRDEKLVDRSEPERFSSPVLTNGATTWAKLTSIPSVPNPSTVLLKKCTNGTNGPKTTSFTKVSKAAKPASPAWIPEPRGLDPKLDVNQAVLDRVKRRTGADKLCNNHYLRGPCAKGDECCFEHDHKCTKDELVAISFLARLNPCVAGQDCDTENCIYGHHCPSVVNAVGKDPVCTQFSCKFGEEDHPFDTVIKHPKKWDERKEDRSLY</sequence>
<dbReference type="Pfam" id="PF25542">
    <property type="entry name" value="zf-CCCH_12"/>
    <property type="match status" value="1"/>
</dbReference>
<proteinExistence type="predicted"/>
<reference evidence="3" key="1">
    <citation type="submission" date="2019-07" db="EMBL/GenBank/DDBJ databases">
        <title>Hyphodiscus hymeniophilus genome sequencing and assembly.</title>
        <authorList>
            <person name="Kramer G."/>
            <person name="Nodwell J."/>
        </authorList>
    </citation>
    <scope>NUCLEOTIDE SEQUENCE</scope>
    <source>
        <strain evidence="3">ATCC 34498</strain>
    </source>
</reference>